<feature type="transmembrane region" description="Helical" evidence="11">
    <location>
        <begin position="135"/>
        <end position="156"/>
    </location>
</feature>
<keyword evidence="9 11" id="KW-0472">Membrane</keyword>
<evidence type="ECO:0000256" key="4">
    <source>
        <dbReference type="ARBA" id="ARBA00022692"/>
    </source>
</evidence>
<keyword evidence="5" id="KW-0967">Endosome</keyword>
<evidence type="ECO:0000256" key="6">
    <source>
        <dbReference type="ARBA" id="ARBA00022833"/>
    </source>
</evidence>
<gene>
    <name evidence="13" type="ORF">JBS370_LOCUS2339</name>
    <name evidence="12" type="ORF">ZHD862_LOCUS7963</name>
</gene>
<sequence length="279" mass="31493">MVLLDNNLNNNGQTIVIEDDSSRDKSFKRYQTIAYRICVFTIILDIILGLTAFINCMLDKSSVGLSYSIDTLMDAICICFVAWHLKAQTMDDFKRRDYLVCCVIGALFIGSFIAIESRAIQSMIVPQSSTGDWLLLVYSITHIIIFTVLSIIKIILSKKLNSRSLMAEALNSIIGIIMALPLILWDRIPILSRYSQFDDLISILLALLLLIMGCILVHSGIAYHNKLYLESLNREIDDINVNTTLLPTNQTQVANRSVPDDIYRQYSNLDKDIETTEVA</sequence>
<dbReference type="SUPFAM" id="SSF161111">
    <property type="entry name" value="Cation efflux protein transmembrane domain-like"/>
    <property type="match status" value="1"/>
</dbReference>
<feature type="transmembrane region" description="Helical" evidence="11">
    <location>
        <begin position="97"/>
        <end position="115"/>
    </location>
</feature>
<proteinExistence type="inferred from homology"/>
<feature type="transmembrane region" description="Helical" evidence="11">
    <location>
        <begin position="168"/>
        <end position="188"/>
    </location>
</feature>
<dbReference type="AlphaFoldDB" id="A0A814ACU7"/>
<organism evidence="12 14">
    <name type="scientific">Rotaria sordida</name>
    <dbReference type="NCBI Taxonomy" id="392033"/>
    <lineage>
        <taxon>Eukaryota</taxon>
        <taxon>Metazoa</taxon>
        <taxon>Spiralia</taxon>
        <taxon>Gnathifera</taxon>
        <taxon>Rotifera</taxon>
        <taxon>Eurotatoria</taxon>
        <taxon>Bdelloidea</taxon>
        <taxon>Philodinida</taxon>
        <taxon>Philodinidae</taxon>
        <taxon>Rotaria</taxon>
    </lineage>
</organism>
<feature type="transmembrane region" description="Helical" evidence="11">
    <location>
        <begin position="200"/>
        <end position="223"/>
    </location>
</feature>
<feature type="transmembrane region" description="Helical" evidence="11">
    <location>
        <begin position="33"/>
        <end position="54"/>
    </location>
</feature>
<dbReference type="GO" id="GO:0031901">
    <property type="term" value="C:early endosome membrane"/>
    <property type="evidence" value="ECO:0007669"/>
    <property type="project" value="UniProtKB-SubCell"/>
</dbReference>
<keyword evidence="7 11" id="KW-1133">Transmembrane helix</keyword>
<keyword evidence="4 11" id="KW-0812">Transmembrane</keyword>
<evidence type="ECO:0000256" key="8">
    <source>
        <dbReference type="ARBA" id="ARBA00023018"/>
    </source>
</evidence>
<feature type="transmembrane region" description="Helical" evidence="11">
    <location>
        <begin position="66"/>
        <end position="85"/>
    </location>
</feature>
<dbReference type="PANTHER" id="PTHR31937">
    <property type="entry name" value="TRANSMEMBRANE PROTEIN 163"/>
    <property type="match status" value="1"/>
</dbReference>
<dbReference type="GO" id="GO:0030672">
    <property type="term" value="C:synaptic vesicle membrane"/>
    <property type="evidence" value="ECO:0007669"/>
    <property type="project" value="UniProtKB-SubCell"/>
</dbReference>
<dbReference type="InterPro" id="IPR027469">
    <property type="entry name" value="Cation_efflux_TMD_sf"/>
</dbReference>
<comment type="subcellular location">
    <subcellularLocation>
        <location evidence="2">Cytoplasmic vesicle</location>
        <location evidence="2">Secretory vesicle</location>
        <location evidence="2">Synaptic vesicle membrane</location>
        <topology evidence="2">Multi-pass membrane protein</topology>
    </subcellularLocation>
    <subcellularLocation>
        <location evidence="1">Early endosome membrane</location>
    </subcellularLocation>
</comment>
<name>A0A814ACU7_9BILA</name>
<dbReference type="Gene3D" id="1.20.1510.10">
    <property type="entry name" value="Cation efflux protein transmembrane domain"/>
    <property type="match status" value="1"/>
</dbReference>
<keyword evidence="6" id="KW-0862">Zinc</keyword>
<evidence type="ECO:0000256" key="3">
    <source>
        <dbReference type="ARBA" id="ARBA00008731"/>
    </source>
</evidence>
<evidence type="ECO:0000313" key="13">
    <source>
        <dbReference type="EMBL" id="CAF3571424.1"/>
    </source>
</evidence>
<evidence type="ECO:0000313" key="12">
    <source>
        <dbReference type="EMBL" id="CAF0912438.1"/>
    </source>
</evidence>
<evidence type="ECO:0008006" key="15">
    <source>
        <dbReference type="Google" id="ProtNLM"/>
    </source>
</evidence>
<comment type="caution">
    <text evidence="12">The sequence shown here is derived from an EMBL/GenBank/DDBJ whole genome shotgun (WGS) entry which is preliminary data.</text>
</comment>
<keyword evidence="8" id="KW-0770">Synapse</keyword>
<evidence type="ECO:0000256" key="11">
    <source>
        <dbReference type="SAM" id="Phobius"/>
    </source>
</evidence>
<reference evidence="12" key="1">
    <citation type="submission" date="2021-02" db="EMBL/GenBank/DDBJ databases">
        <authorList>
            <person name="Nowell W R."/>
        </authorList>
    </citation>
    <scope>NUCLEOTIDE SEQUENCE</scope>
</reference>
<evidence type="ECO:0000256" key="2">
    <source>
        <dbReference type="ARBA" id="ARBA00004644"/>
    </source>
</evidence>
<evidence type="ECO:0000256" key="10">
    <source>
        <dbReference type="ARBA" id="ARBA00023329"/>
    </source>
</evidence>
<evidence type="ECO:0000313" key="14">
    <source>
        <dbReference type="Proteomes" id="UP000663864"/>
    </source>
</evidence>
<dbReference type="Proteomes" id="UP000663836">
    <property type="component" value="Unassembled WGS sequence"/>
</dbReference>
<dbReference type="InterPro" id="IPR026765">
    <property type="entry name" value="Tmem163"/>
</dbReference>
<protein>
    <recommendedName>
        <fullName evidence="15">Transmembrane protein 163</fullName>
    </recommendedName>
</protein>
<dbReference type="PANTHER" id="PTHR31937:SF2">
    <property type="entry name" value="TRANSMEMBRANE PROTEIN 163"/>
    <property type="match status" value="1"/>
</dbReference>
<dbReference type="EMBL" id="CAJNOT010000250">
    <property type="protein sequence ID" value="CAF0912438.1"/>
    <property type="molecule type" value="Genomic_DNA"/>
</dbReference>
<accession>A0A814ACU7</accession>
<evidence type="ECO:0000256" key="9">
    <source>
        <dbReference type="ARBA" id="ARBA00023136"/>
    </source>
</evidence>
<keyword evidence="10" id="KW-0968">Cytoplasmic vesicle</keyword>
<evidence type="ECO:0000256" key="7">
    <source>
        <dbReference type="ARBA" id="ARBA00022989"/>
    </source>
</evidence>
<evidence type="ECO:0000256" key="5">
    <source>
        <dbReference type="ARBA" id="ARBA00022753"/>
    </source>
</evidence>
<dbReference type="Proteomes" id="UP000663864">
    <property type="component" value="Unassembled WGS sequence"/>
</dbReference>
<comment type="similarity">
    <text evidence="3">Belongs to the TMEM163 family.</text>
</comment>
<dbReference type="EMBL" id="CAJOBD010000090">
    <property type="protein sequence ID" value="CAF3571424.1"/>
    <property type="molecule type" value="Genomic_DNA"/>
</dbReference>
<evidence type="ECO:0000256" key="1">
    <source>
        <dbReference type="ARBA" id="ARBA00004146"/>
    </source>
</evidence>